<protein>
    <submittedName>
        <fullName evidence="3">Ppx/GppA family phosphatase</fullName>
    </submittedName>
</protein>
<dbReference type="CDD" id="cd24054">
    <property type="entry name" value="ASKHA_NBD_AaPPX-GppA_MtPPX2-like"/>
    <property type="match status" value="1"/>
</dbReference>
<dbReference type="InterPro" id="IPR050273">
    <property type="entry name" value="GppA/Ppx_hydrolase"/>
</dbReference>
<dbReference type="Gene3D" id="3.30.420.40">
    <property type="match status" value="1"/>
</dbReference>
<dbReference type="OrthoDB" id="9807195at2"/>
<proteinExistence type="inferred from homology"/>
<reference evidence="3 4" key="1">
    <citation type="submission" date="2019-10" db="EMBL/GenBank/DDBJ databases">
        <title>Alkaliphilus serpentinus sp. nov. and Alkaliphilus pronyensis sp. nov., two novel anaerobic alkaliphilic species isolated from the serpentinized-hosted hydrothermal field of the Prony Bay (New Caledonia).</title>
        <authorList>
            <person name="Postec A."/>
        </authorList>
    </citation>
    <scope>NUCLEOTIDE SEQUENCE [LARGE SCALE GENOMIC DNA]</scope>
    <source>
        <strain evidence="3 4">LacT</strain>
    </source>
</reference>
<dbReference type="RefSeq" id="WP_151865039.1">
    <property type="nucleotide sequence ID" value="NZ_WBZB01000012.1"/>
</dbReference>
<evidence type="ECO:0000256" key="1">
    <source>
        <dbReference type="ARBA" id="ARBA00007125"/>
    </source>
</evidence>
<name>A0A833HQH5_9FIRM</name>
<sequence length="306" mass="34194">MNKCATIDIGTNSMRLLLIELEGKKVVSREKTINVTRIGASVDGCGYITPQGIDRNLQSYNQLVQKAEEWGAESIWSIATSAVRDAKNGEEFTQIAFQETGVPIKIITGEEEAELGYKGVLWGIETKPQTMMVIDIGGGSTELIVGNATEIIKKSSIDIGAVRMTERYITTDPISEEEYLRLKEEINKALDGFFSSTSLPNIEVFVGIGGTATSLGAIDQQLVEYDMDKIHTYRLKEDKIHRIMENLKTITLEEKKKLKGLHPKRADIILAGTVILHQLMKKFSFKEMILSEYDNLEGLLITQQYK</sequence>
<dbReference type="Gene3D" id="3.30.420.150">
    <property type="entry name" value="Exopolyphosphatase. Domain 2"/>
    <property type="match status" value="1"/>
</dbReference>
<dbReference type="GO" id="GO:0016462">
    <property type="term" value="F:pyrophosphatase activity"/>
    <property type="evidence" value="ECO:0007669"/>
    <property type="project" value="TreeGrafter"/>
</dbReference>
<dbReference type="PANTHER" id="PTHR30005">
    <property type="entry name" value="EXOPOLYPHOSPHATASE"/>
    <property type="match status" value="1"/>
</dbReference>
<comment type="similarity">
    <text evidence="1">Belongs to the GppA/Ppx family.</text>
</comment>
<dbReference type="AlphaFoldDB" id="A0A833HQH5"/>
<dbReference type="Pfam" id="PF02541">
    <property type="entry name" value="Ppx-GppA"/>
    <property type="match status" value="1"/>
</dbReference>
<evidence type="ECO:0000313" key="3">
    <source>
        <dbReference type="EMBL" id="KAB3531859.1"/>
    </source>
</evidence>
<comment type="caution">
    <text evidence="3">The sequence shown here is derived from an EMBL/GenBank/DDBJ whole genome shotgun (WGS) entry which is preliminary data.</text>
</comment>
<accession>A0A833HQH5</accession>
<keyword evidence="4" id="KW-1185">Reference proteome</keyword>
<dbReference type="PANTHER" id="PTHR30005:SF0">
    <property type="entry name" value="RETROGRADE REGULATION PROTEIN 2"/>
    <property type="match status" value="1"/>
</dbReference>
<dbReference type="SUPFAM" id="SSF53067">
    <property type="entry name" value="Actin-like ATPase domain"/>
    <property type="match status" value="2"/>
</dbReference>
<evidence type="ECO:0000259" key="2">
    <source>
        <dbReference type="Pfam" id="PF02541"/>
    </source>
</evidence>
<gene>
    <name evidence="3" type="ORF">F8153_03840</name>
</gene>
<organism evidence="3 4">
    <name type="scientific">Alkaliphilus serpentinus</name>
    <dbReference type="NCBI Taxonomy" id="1482731"/>
    <lineage>
        <taxon>Bacteria</taxon>
        <taxon>Bacillati</taxon>
        <taxon>Bacillota</taxon>
        <taxon>Clostridia</taxon>
        <taxon>Peptostreptococcales</taxon>
        <taxon>Natronincolaceae</taxon>
        <taxon>Alkaliphilus</taxon>
    </lineage>
</organism>
<dbReference type="InterPro" id="IPR003695">
    <property type="entry name" value="Ppx_GppA_N"/>
</dbReference>
<dbReference type="EMBL" id="WBZB01000012">
    <property type="protein sequence ID" value="KAB3531859.1"/>
    <property type="molecule type" value="Genomic_DNA"/>
</dbReference>
<dbReference type="Proteomes" id="UP000465601">
    <property type="component" value="Unassembled WGS sequence"/>
</dbReference>
<feature type="domain" description="Ppx/GppA phosphatase N-terminal" evidence="2">
    <location>
        <begin position="26"/>
        <end position="301"/>
    </location>
</feature>
<dbReference type="InterPro" id="IPR043129">
    <property type="entry name" value="ATPase_NBD"/>
</dbReference>
<evidence type="ECO:0000313" key="4">
    <source>
        <dbReference type="Proteomes" id="UP000465601"/>
    </source>
</evidence>